<dbReference type="AlphaFoldDB" id="A0A9X2AEV6"/>
<dbReference type="PANTHER" id="PTHR12526:SF630">
    <property type="entry name" value="GLYCOSYLTRANSFERASE"/>
    <property type="match status" value="1"/>
</dbReference>
<dbReference type="EC" id="2.4.1.250" evidence="2"/>
<evidence type="ECO:0000259" key="1">
    <source>
        <dbReference type="Pfam" id="PF13439"/>
    </source>
</evidence>
<keyword evidence="2" id="KW-0808">Transferase</keyword>
<sequence>MEETYDKALRSWTPHVLHVVAAGEFGGAESQILSLVKGLTQEGEYKVTVVTYYDARFSQKLREAGVACRTLRSGNPFQDKLKLQALVKSLQPDLIHTHGVRASLAGRLVGKAKHIPVVTTIHSDLYYDYASPGKRKIMMELEQRTRSLSQHFITVSEALKTILIERGYPSDRVSVVHNGIDLEDALVKLEEGQRRKAGLRGMLGLSARTQILICVARLHPVKGHEFLMRAFAAVKQEYNRPLHLVLIGEGSERSALMAKAMELGLYGEGETTPSKAKPTSPKKPVPGRYVHFLGERHDIYSYLLESNIFVLTSKMEALGIALLEGMLAGLPVIATKVGGLKEIVLEGDEPTGILVDYGDEVGLTAAIQMLYDDHTRRRIMGEHGQRRTIKAFEQKQMLKETKAVYAALLQN</sequence>
<evidence type="ECO:0000313" key="3">
    <source>
        <dbReference type="Proteomes" id="UP001139263"/>
    </source>
</evidence>
<comment type="caution">
    <text evidence="2">The sequence shown here is derived from an EMBL/GenBank/DDBJ whole genome shotgun (WGS) entry which is preliminary data.</text>
</comment>
<dbReference type="GO" id="GO:0102710">
    <property type="term" value="F:D-inositol-3-phosphate glycosyltransferase activity"/>
    <property type="evidence" value="ECO:0007669"/>
    <property type="project" value="UniProtKB-EC"/>
</dbReference>
<dbReference type="PANTHER" id="PTHR12526">
    <property type="entry name" value="GLYCOSYLTRANSFERASE"/>
    <property type="match status" value="1"/>
</dbReference>
<dbReference type="Pfam" id="PF13439">
    <property type="entry name" value="Glyco_transf_4"/>
    <property type="match status" value="1"/>
</dbReference>
<accession>A0A9X2AEV6</accession>
<dbReference type="EMBL" id="JALBUF010000004">
    <property type="protein sequence ID" value="MCI0183401.1"/>
    <property type="molecule type" value="Genomic_DNA"/>
</dbReference>
<keyword evidence="2" id="KW-0328">Glycosyltransferase</keyword>
<organism evidence="2 3">
    <name type="scientific">Sulfoacidibacillus ferrooxidans</name>
    <dbReference type="NCBI Taxonomy" id="2005001"/>
    <lineage>
        <taxon>Bacteria</taxon>
        <taxon>Bacillati</taxon>
        <taxon>Bacillota</taxon>
        <taxon>Bacilli</taxon>
        <taxon>Bacillales</taxon>
        <taxon>Alicyclobacillaceae</taxon>
        <taxon>Sulfoacidibacillus</taxon>
    </lineage>
</organism>
<dbReference type="RefSeq" id="WP_241713664.1">
    <property type="nucleotide sequence ID" value="NZ_JALBUF010000004.1"/>
</dbReference>
<feature type="domain" description="Glycosyltransferase subfamily 4-like N-terminal" evidence="1">
    <location>
        <begin position="25"/>
        <end position="183"/>
    </location>
</feature>
<keyword evidence="3" id="KW-1185">Reference proteome</keyword>
<dbReference type="Proteomes" id="UP001139263">
    <property type="component" value="Unassembled WGS sequence"/>
</dbReference>
<dbReference type="Gene3D" id="3.40.50.2000">
    <property type="entry name" value="Glycogen Phosphorylase B"/>
    <property type="match status" value="2"/>
</dbReference>
<reference evidence="2" key="1">
    <citation type="submission" date="2022-03" db="EMBL/GenBank/DDBJ databases">
        <title>Draft Genome Sequence of Firmicute Strain S0AB, a Heterotrophic Iron/Sulfur-Oxidizing Extreme Acidophile.</title>
        <authorList>
            <person name="Vergara E."/>
            <person name="Pakostova E."/>
            <person name="Johnson D.B."/>
            <person name="Holmes D.S."/>
        </authorList>
    </citation>
    <scope>NUCLEOTIDE SEQUENCE</scope>
    <source>
        <strain evidence="2">S0AB</strain>
    </source>
</reference>
<dbReference type="Pfam" id="PF13692">
    <property type="entry name" value="Glyco_trans_1_4"/>
    <property type="match status" value="1"/>
</dbReference>
<evidence type="ECO:0000313" key="2">
    <source>
        <dbReference type="EMBL" id="MCI0183401.1"/>
    </source>
</evidence>
<protein>
    <submittedName>
        <fullName evidence="2">D-inositol-3-phosphate glycosyltransferase</fullName>
        <ecNumber evidence="2">2.4.1.250</ecNumber>
    </submittedName>
</protein>
<proteinExistence type="predicted"/>
<gene>
    <name evidence="2" type="primary">mshA_2</name>
    <name evidence="2" type="ORF">MM817_01678</name>
</gene>
<dbReference type="InterPro" id="IPR028098">
    <property type="entry name" value="Glyco_trans_4-like_N"/>
</dbReference>
<dbReference type="SUPFAM" id="SSF53756">
    <property type="entry name" value="UDP-Glycosyltransferase/glycogen phosphorylase"/>
    <property type="match status" value="1"/>
</dbReference>
<name>A0A9X2AEV6_9BACL</name>